<reference evidence="3" key="1">
    <citation type="submission" date="2021-04" db="EMBL/GenBank/DDBJ databases">
        <authorList>
            <consortium name="Molecular Ecology Group"/>
        </authorList>
    </citation>
    <scope>NUCLEOTIDE SEQUENCE</scope>
</reference>
<dbReference type="AlphaFoldDB" id="A0A8S3ZUB8"/>
<gene>
    <name evidence="3" type="ORF">CUNI_LOCUS18541</name>
</gene>
<dbReference type="Gene3D" id="2.30.180.10">
    <property type="entry name" value="FAS1 domain"/>
    <property type="match status" value="2"/>
</dbReference>
<organism evidence="3 4">
    <name type="scientific">Candidula unifasciata</name>
    <dbReference type="NCBI Taxonomy" id="100452"/>
    <lineage>
        <taxon>Eukaryota</taxon>
        <taxon>Metazoa</taxon>
        <taxon>Spiralia</taxon>
        <taxon>Lophotrochozoa</taxon>
        <taxon>Mollusca</taxon>
        <taxon>Gastropoda</taxon>
        <taxon>Heterobranchia</taxon>
        <taxon>Euthyneura</taxon>
        <taxon>Panpulmonata</taxon>
        <taxon>Eupulmonata</taxon>
        <taxon>Stylommatophora</taxon>
        <taxon>Helicina</taxon>
        <taxon>Helicoidea</taxon>
        <taxon>Geomitridae</taxon>
        <taxon>Candidula</taxon>
    </lineage>
</organism>
<evidence type="ECO:0000259" key="2">
    <source>
        <dbReference type="PROSITE" id="PS50213"/>
    </source>
</evidence>
<evidence type="ECO:0000313" key="4">
    <source>
        <dbReference type="Proteomes" id="UP000678393"/>
    </source>
</evidence>
<dbReference type="PANTHER" id="PTHR10900">
    <property type="entry name" value="PERIOSTIN-RELATED"/>
    <property type="match status" value="1"/>
</dbReference>
<feature type="domain" description="FAS1" evidence="2">
    <location>
        <begin position="206"/>
        <end position="338"/>
    </location>
</feature>
<dbReference type="InterPro" id="IPR000782">
    <property type="entry name" value="FAS1_domain"/>
</dbReference>
<evidence type="ECO:0000313" key="3">
    <source>
        <dbReference type="EMBL" id="CAG5132983.1"/>
    </source>
</evidence>
<accession>A0A8S3ZUB8</accession>
<dbReference type="GO" id="GO:0007155">
    <property type="term" value="P:cell adhesion"/>
    <property type="evidence" value="ECO:0007669"/>
    <property type="project" value="TreeGrafter"/>
</dbReference>
<feature type="domain" description="FAS1" evidence="2">
    <location>
        <begin position="63"/>
        <end position="202"/>
    </location>
</feature>
<dbReference type="Pfam" id="PF02469">
    <property type="entry name" value="Fasciclin"/>
    <property type="match status" value="2"/>
</dbReference>
<feature type="signal peptide" evidence="1">
    <location>
        <begin position="1"/>
        <end position="20"/>
    </location>
</feature>
<proteinExistence type="predicted"/>
<dbReference type="InterPro" id="IPR050904">
    <property type="entry name" value="Adhesion/Biosynth-related"/>
</dbReference>
<keyword evidence="1" id="KW-0732">Signal</keyword>
<feature type="chain" id="PRO_5035886413" description="FAS1 domain-containing protein" evidence="1">
    <location>
        <begin position="21"/>
        <end position="344"/>
    </location>
</feature>
<evidence type="ECO:0000256" key="1">
    <source>
        <dbReference type="SAM" id="SignalP"/>
    </source>
</evidence>
<keyword evidence="4" id="KW-1185">Reference proteome</keyword>
<name>A0A8S3ZUB8_9EUPU</name>
<dbReference type="PANTHER" id="PTHR10900:SF77">
    <property type="entry name" value="FI19380P1"/>
    <property type="match status" value="1"/>
</dbReference>
<sequence>MMSSFAYMLLFCMFAAGSFAFPNADSLLQRVKYFEKEVALEMDLSARLLTEGVLRFEAEQQTSDSSIPDLVKSLGLTTLLDLVVKAGLAPTLSGPGPFTVFGPTNEAFKNLPEWAKTILANKTVLANVLKFHVLPGNVPSTSLKDELLVNTALPGKKLRVNIYSDSSANGVTVVTTQCAPIDLKRIDKKASNGLVHVLNSVMIPPLGNIVESVVACPVFKTLVTAVKVAGLVDALSGDGPLTLFAPTDKAFKKLPPGVLNRLLKNVTALQQVLEYHVVPETYCSAGLATGLYKELTTLIKQKVTINLSRGGVTVNDAKVIVADGSVSNGVVHAIDTVLIPPGMI</sequence>
<dbReference type="Proteomes" id="UP000678393">
    <property type="component" value="Unassembled WGS sequence"/>
</dbReference>
<comment type="caution">
    <text evidence="3">The sequence shown here is derived from an EMBL/GenBank/DDBJ whole genome shotgun (WGS) entry which is preliminary data.</text>
</comment>
<dbReference type="EMBL" id="CAJHNH020005791">
    <property type="protein sequence ID" value="CAG5132983.1"/>
    <property type="molecule type" value="Genomic_DNA"/>
</dbReference>
<dbReference type="GO" id="GO:0050839">
    <property type="term" value="F:cell adhesion molecule binding"/>
    <property type="evidence" value="ECO:0007669"/>
    <property type="project" value="TreeGrafter"/>
</dbReference>
<dbReference type="SUPFAM" id="SSF82153">
    <property type="entry name" value="FAS1 domain"/>
    <property type="match status" value="2"/>
</dbReference>
<dbReference type="FunFam" id="2.30.180.10:FF:000032">
    <property type="entry name" value="Fasciclin domain-containing protein, putative"/>
    <property type="match status" value="2"/>
</dbReference>
<dbReference type="PROSITE" id="PS50213">
    <property type="entry name" value="FAS1"/>
    <property type="match status" value="2"/>
</dbReference>
<dbReference type="GO" id="GO:0005615">
    <property type="term" value="C:extracellular space"/>
    <property type="evidence" value="ECO:0007669"/>
    <property type="project" value="TreeGrafter"/>
</dbReference>
<dbReference type="InterPro" id="IPR036378">
    <property type="entry name" value="FAS1_dom_sf"/>
</dbReference>
<dbReference type="OrthoDB" id="286301at2759"/>
<dbReference type="GO" id="GO:0030198">
    <property type="term" value="P:extracellular matrix organization"/>
    <property type="evidence" value="ECO:0007669"/>
    <property type="project" value="TreeGrafter"/>
</dbReference>
<dbReference type="GO" id="GO:0031012">
    <property type="term" value="C:extracellular matrix"/>
    <property type="evidence" value="ECO:0007669"/>
    <property type="project" value="TreeGrafter"/>
</dbReference>
<dbReference type="SMART" id="SM00554">
    <property type="entry name" value="FAS1"/>
    <property type="match status" value="2"/>
</dbReference>
<protein>
    <recommendedName>
        <fullName evidence="2">FAS1 domain-containing protein</fullName>
    </recommendedName>
</protein>